<name>A0A5J6Z9E9_9GAMM</name>
<dbReference type="GO" id="GO:0016020">
    <property type="term" value="C:membrane"/>
    <property type="evidence" value="ECO:0007669"/>
    <property type="project" value="UniProtKB-SubCell"/>
</dbReference>
<reference evidence="5 6" key="1">
    <citation type="submission" date="2019-07" db="EMBL/GenBank/DDBJ databases">
        <title>Buchnera limit thermal tolerance of host aphids.</title>
        <authorList>
            <person name="Zhang B."/>
            <person name="Moran N."/>
        </authorList>
    </citation>
    <scope>NUCLEOTIDE SEQUENCE [LARGE SCALE GENOMIC DNA]</scope>
    <source>
        <strain evidence="5 6">Ago-UT1</strain>
    </source>
</reference>
<dbReference type="GO" id="GO:0009403">
    <property type="term" value="P:toxin biosynthetic process"/>
    <property type="evidence" value="ECO:0007669"/>
    <property type="project" value="InterPro"/>
</dbReference>
<dbReference type="EMBL" id="CP042426">
    <property type="protein sequence ID" value="QFQ32014.1"/>
    <property type="molecule type" value="Genomic_DNA"/>
</dbReference>
<evidence type="ECO:0000256" key="2">
    <source>
        <dbReference type="ARBA" id="ARBA00022692"/>
    </source>
</evidence>
<protein>
    <submittedName>
        <fullName evidence="5">CvpA family protein</fullName>
    </submittedName>
</protein>
<sequence>MILIDFIILIFVSFSFFLGIFKGFLKNLISTLFWVFFVYFFANYMYFSKFYSNVFLKNENYLVISTIIIFFFTVKILLNFISNKIIKTCKLLYINMILGGIFGLLRGITFVFFILFFIYKCNSTIYLNLSKKSFFIHLFFIVILNHKF</sequence>
<dbReference type="InterPro" id="IPR003825">
    <property type="entry name" value="Colicin-V_CvpA"/>
</dbReference>
<accession>A0A5J6Z9E9</accession>
<gene>
    <name evidence="5" type="ORF">FQV32_01070</name>
</gene>
<dbReference type="OrthoDB" id="9810601at2"/>
<proteinExistence type="predicted"/>
<organism evidence="5 6">
    <name type="scientific">Buchnera aphidicola</name>
    <name type="common">Aphis gossypii</name>
    <dbReference type="NCBI Taxonomy" id="98785"/>
    <lineage>
        <taxon>Bacteria</taxon>
        <taxon>Pseudomonadati</taxon>
        <taxon>Pseudomonadota</taxon>
        <taxon>Gammaproteobacteria</taxon>
        <taxon>Enterobacterales</taxon>
        <taxon>Erwiniaceae</taxon>
        <taxon>Buchnera</taxon>
    </lineage>
</organism>
<keyword evidence="2" id="KW-0812">Transmembrane</keyword>
<evidence type="ECO:0000313" key="5">
    <source>
        <dbReference type="EMBL" id="QFQ32014.1"/>
    </source>
</evidence>
<keyword evidence="3" id="KW-1133">Transmembrane helix</keyword>
<comment type="subcellular location">
    <subcellularLocation>
        <location evidence="1">Membrane</location>
        <topology evidence="1">Multi-pass membrane protein</topology>
    </subcellularLocation>
</comment>
<evidence type="ECO:0000256" key="4">
    <source>
        <dbReference type="ARBA" id="ARBA00023136"/>
    </source>
</evidence>
<dbReference type="RefSeq" id="WP_158346137.1">
    <property type="nucleotide sequence ID" value="NZ_CP042426.1"/>
</dbReference>
<dbReference type="Pfam" id="PF02674">
    <property type="entry name" value="Colicin_V"/>
    <property type="match status" value="1"/>
</dbReference>
<evidence type="ECO:0000256" key="1">
    <source>
        <dbReference type="ARBA" id="ARBA00004141"/>
    </source>
</evidence>
<keyword evidence="4" id="KW-0472">Membrane</keyword>
<dbReference type="Proteomes" id="UP000326914">
    <property type="component" value="Chromosome"/>
</dbReference>
<evidence type="ECO:0000256" key="3">
    <source>
        <dbReference type="ARBA" id="ARBA00022989"/>
    </source>
</evidence>
<dbReference type="AlphaFoldDB" id="A0A5J6Z9E9"/>
<evidence type="ECO:0000313" key="6">
    <source>
        <dbReference type="Proteomes" id="UP000326914"/>
    </source>
</evidence>